<evidence type="ECO:0000256" key="1">
    <source>
        <dbReference type="HAMAP-Rule" id="MF_01187"/>
    </source>
</evidence>
<proteinExistence type="inferred from homology"/>
<comment type="similarity">
    <text evidence="1">Belongs to the UPF0434 family.</text>
</comment>
<dbReference type="RefSeq" id="WP_242288393.1">
    <property type="nucleotide sequence ID" value="NZ_JAKKSL010000005.1"/>
</dbReference>
<accession>A0ABS9X5L1</accession>
<dbReference type="SUPFAM" id="SSF158997">
    <property type="entry name" value="Trm112p-like"/>
    <property type="match status" value="1"/>
</dbReference>
<reference evidence="2" key="1">
    <citation type="submission" date="2022-01" db="EMBL/GenBank/DDBJ databases">
        <title>Colwellia maritima, isolated from seawater.</title>
        <authorList>
            <person name="Kristyanto S."/>
            <person name="Jung J."/>
            <person name="Jeon C.O."/>
        </authorList>
    </citation>
    <scope>NUCLEOTIDE SEQUENCE</scope>
    <source>
        <strain evidence="2">MSW7</strain>
    </source>
</reference>
<dbReference type="HAMAP" id="MF_01187">
    <property type="entry name" value="UPF0434"/>
    <property type="match status" value="1"/>
</dbReference>
<protein>
    <recommendedName>
        <fullName evidence="1">UPF0434 protein L3081_21600</fullName>
    </recommendedName>
</protein>
<keyword evidence="3" id="KW-1185">Reference proteome</keyword>
<dbReference type="Proteomes" id="UP001139646">
    <property type="component" value="Unassembled WGS sequence"/>
</dbReference>
<dbReference type="PANTHER" id="PTHR33505">
    <property type="entry name" value="ZGC:162634"/>
    <property type="match status" value="1"/>
</dbReference>
<evidence type="ECO:0000313" key="2">
    <source>
        <dbReference type="EMBL" id="MCI2285514.1"/>
    </source>
</evidence>
<sequence>MAFDTKLLEILACPVCKGKLDYNKEQQELICKFDKLAYAIDQDIPVLLESEARRINQDDAVDAVENINLEG</sequence>
<name>A0ABS9X5L1_9GAMM</name>
<dbReference type="EMBL" id="JAKKSL010000005">
    <property type="protein sequence ID" value="MCI2285514.1"/>
    <property type="molecule type" value="Genomic_DNA"/>
</dbReference>
<dbReference type="InterPro" id="IPR005651">
    <property type="entry name" value="Trm112-like"/>
</dbReference>
<comment type="caution">
    <text evidence="2">The sequence shown here is derived from an EMBL/GenBank/DDBJ whole genome shotgun (WGS) entry which is preliminary data.</text>
</comment>
<organism evidence="2 3">
    <name type="scientific">Colwellia maritima</name>
    <dbReference type="NCBI Taxonomy" id="2912588"/>
    <lineage>
        <taxon>Bacteria</taxon>
        <taxon>Pseudomonadati</taxon>
        <taxon>Pseudomonadota</taxon>
        <taxon>Gammaproteobacteria</taxon>
        <taxon>Alteromonadales</taxon>
        <taxon>Colwelliaceae</taxon>
        <taxon>Colwellia</taxon>
    </lineage>
</organism>
<evidence type="ECO:0000313" key="3">
    <source>
        <dbReference type="Proteomes" id="UP001139646"/>
    </source>
</evidence>
<gene>
    <name evidence="2" type="ORF">L3081_21600</name>
</gene>
<dbReference type="Gene3D" id="2.20.25.10">
    <property type="match status" value="1"/>
</dbReference>
<dbReference type="PANTHER" id="PTHR33505:SF4">
    <property type="entry name" value="PROTEIN PREY, MITOCHONDRIAL"/>
    <property type="match status" value="1"/>
</dbReference>
<dbReference type="Pfam" id="PF03966">
    <property type="entry name" value="Trm112p"/>
    <property type="match status" value="1"/>
</dbReference>